<dbReference type="Proteomes" id="UP001172155">
    <property type="component" value="Unassembled WGS sequence"/>
</dbReference>
<feature type="signal peptide" evidence="2">
    <location>
        <begin position="1"/>
        <end position="15"/>
    </location>
</feature>
<feature type="compositionally biased region" description="Basic and acidic residues" evidence="1">
    <location>
        <begin position="377"/>
        <end position="401"/>
    </location>
</feature>
<name>A0AA40KC27_9PEZI</name>
<evidence type="ECO:0000256" key="2">
    <source>
        <dbReference type="SAM" id="SignalP"/>
    </source>
</evidence>
<dbReference type="EMBL" id="JAUKUD010000001">
    <property type="protein sequence ID" value="KAK0753703.1"/>
    <property type="molecule type" value="Genomic_DNA"/>
</dbReference>
<dbReference type="AlphaFoldDB" id="A0AA40KC27"/>
<feature type="chain" id="PRO_5041302096" evidence="2">
    <location>
        <begin position="16"/>
        <end position="413"/>
    </location>
</feature>
<gene>
    <name evidence="3" type="ORF">B0T18DRAFT_484370</name>
</gene>
<reference evidence="3" key="1">
    <citation type="submission" date="2023-06" db="EMBL/GenBank/DDBJ databases">
        <title>Genome-scale phylogeny and comparative genomics of the fungal order Sordariales.</title>
        <authorList>
            <consortium name="Lawrence Berkeley National Laboratory"/>
            <person name="Hensen N."/>
            <person name="Bonometti L."/>
            <person name="Westerberg I."/>
            <person name="Brannstrom I.O."/>
            <person name="Guillou S."/>
            <person name="Cros-Aarteil S."/>
            <person name="Calhoun S."/>
            <person name="Haridas S."/>
            <person name="Kuo A."/>
            <person name="Mondo S."/>
            <person name="Pangilinan J."/>
            <person name="Riley R."/>
            <person name="LaButti K."/>
            <person name="Andreopoulos B."/>
            <person name="Lipzen A."/>
            <person name="Chen C."/>
            <person name="Yanf M."/>
            <person name="Daum C."/>
            <person name="Ng V."/>
            <person name="Clum A."/>
            <person name="Steindorff A."/>
            <person name="Ohm R."/>
            <person name="Martin F."/>
            <person name="Silar P."/>
            <person name="Natvig D."/>
            <person name="Lalanne C."/>
            <person name="Gautier V."/>
            <person name="Ament-velasquez S.L."/>
            <person name="Kruys A."/>
            <person name="Hutchinson M.I."/>
            <person name="Powell A.J."/>
            <person name="Barry K."/>
            <person name="Miller A.N."/>
            <person name="Grigoriev I.V."/>
            <person name="Debuchy R."/>
            <person name="Gladieux P."/>
            <person name="Thoren M.H."/>
            <person name="Johannesson H."/>
        </authorList>
    </citation>
    <scope>NUCLEOTIDE SEQUENCE</scope>
    <source>
        <strain evidence="3">SMH3187-1</strain>
    </source>
</reference>
<comment type="caution">
    <text evidence="3">The sequence shown here is derived from an EMBL/GenBank/DDBJ whole genome shotgun (WGS) entry which is preliminary data.</text>
</comment>
<keyword evidence="4" id="KW-1185">Reference proteome</keyword>
<evidence type="ECO:0000313" key="4">
    <source>
        <dbReference type="Proteomes" id="UP001172155"/>
    </source>
</evidence>
<protein>
    <submittedName>
        <fullName evidence="3">Uncharacterized protein</fullName>
    </submittedName>
</protein>
<organism evidence="3 4">
    <name type="scientific">Schizothecium vesticola</name>
    <dbReference type="NCBI Taxonomy" id="314040"/>
    <lineage>
        <taxon>Eukaryota</taxon>
        <taxon>Fungi</taxon>
        <taxon>Dikarya</taxon>
        <taxon>Ascomycota</taxon>
        <taxon>Pezizomycotina</taxon>
        <taxon>Sordariomycetes</taxon>
        <taxon>Sordariomycetidae</taxon>
        <taxon>Sordariales</taxon>
        <taxon>Schizotheciaceae</taxon>
        <taxon>Schizothecium</taxon>
    </lineage>
</organism>
<accession>A0AA40KC27</accession>
<proteinExistence type="predicted"/>
<sequence>MKLVLLCIAFFSVHASTIPGADADGKPYTICGAKRGHTEQDSLEAARHLEEKVILSDQHPLPINECAFAHVNTTLVSVCNGREHNRTVSREDVRRGIYTLIDDCGLQGGFTGIHVAGDLTFLAYGITGAKRDFYKSVRPGSSTEARTAQSPDEAVRSRLQKRECKWSYDGTSHTDCDWKNRIDAGTGKCTGTFDPANDCQVFCELRRTGLYGPESQPGGAAKERSGPTDTAVLEKGTEYSVTQGFSIGVEGIAKEAIGAGIGYQSVADSVSKTEGTTLTRQSGAKPDERYWSRWVFFPMMIESCGTVGRKTYRPPAPCTSDICARQIDTGCVGDIENIENVCTMVPNLSSEGVPLVDWSLRFELESGEPAPIADQPESYKKICKNPDKGDADNRDDDRECMNHMQPRNYIYEQ</sequence>
<feature type="region of interest" description="Disordered" evidence="1">
    <location>
        <begin position="367"/>
        <end position="413"/>
    </location>
</feature>
<keyword evidence="2" id="KW-0732">Signal</keyword>
<evidence type="ECO:0000313" key="3">
    <source>
        <dbReference type="EMBL" id="KAK0753703.1"/>
    </source>
</evidence>
<evidence type="ECO:0000256" key="1">
    <source>
        <dbReference type="SAM" id="MobiDB-lite"/>
    </source>
</evidence>